<dbReference type="AlphaFoldDB" id="A0A1I7BAB8"/>
<dbReference type="GO" id="GO:0004386">
    <property type="term" value="F:helicase activity"/>
    <property type="evidence" value="ECO:0007669"/>
    <property type="project" value="UniProtKB-KW"/>
</dbReference>
<organism evidence="2 4">
    <name type="scientific">Methanosarcina thermophila</name>
    <dbReference type="NCBI Taxonomy" id="2210"/>
    <lineage>
        <taxon>Archaea</taxon>
        <taxon>Methanobacteriati</taxon>
        <taxon>Methanobacteriota</taxon>
        <taxon>Stenosarchaea group</taxon>
        <taxon>Methanomicrobia</taxon>
        <taxon>Methanosarcinales</taxon>
        <taxon>Methanosarcinaceae</taxon>
        <taxon>Methanosarcina</taxon>
    </lineage>
</organism>
<dbReference type="Proteomes" id="UP000265557">
    <property type="component" value="Chromosome"/>
</dbReference>
<keyword evidence="1" id="KW-0378">Hydrolase</keyword>
<keyword evidence="1" id="KW-0067">ATP-binding</keyword>
<dbReference type="RefSeq" id="WP_156149759.1">
    <property type="nucleotide sequence ID" value="NZ_FPAO01000015.1"/>
</dbReference>
<evidence type="ECO:0000313" key="3">
    <source>
        <dbReference type="Proteomes" id="UP000265557"/>
    </source>
</evidence>
<dbReference type="GeneID" id="58788057"/>
<gene>
    <name evidence="1" type="ORF">MESMT1_1257</name>
    <name evidence="2" type="ORF">SAMN02910340_02663</name>
</gene>
<proteinExistence type="predicted"/>
<evidence type="ECO:0000313" key="4">
    <source>
        <dbReference type="Proteomes" id="UP000323733"/>
    </source>
</evidence>
<sequence length="47" mass="6026">MNEFFEEIIERTHYYEQFELFREYKQTFQRNQTGESKSKKRDMKPEK</sequence>
<reference evidence="2 4" key="2">
    <citation type="submission" date="2016-10" db="EMBL/GenBank/DDBJ databases">
        <authorList>
            <person name="Varghese N."/>
            <person name="Submissions S."/>
        </authorList>
    </citation>
    <scope>NUCLEOTIDE SEQUENCE [LARGE SCALE GENOMIC DNA]</scope>
    <source>
        <strain evidence="2 4">DSM 11855</strain>
    </source>
</reference>
<name>A0A1I7BAB8_METTE</name>
<keyword evidence="1" id="KW-0547">Nucleotide-binding</keyword>
<accession>A0A1I7BAB8</accession>
<protein>
    <submittedName>
        <fullName evidence="1">ATP-dependent DNA helicase recG</fullName>
    </submittedName>
</protein>
<accession>A0A3G9CVW2</accession>
<keyword evidence="4" id="KW-1185">Reference proteome</keyword>
<reference evidence="1 3" key="1">
    <citation type="submission" date="2016-09" db="EMBL/GenBank/DDBJ databases">
        <title>Complete Genome Sequence of Methanosarcina thermophila MT-1.</title>
        <authorList>
            <person name="Kouzuma A."/>
        </authorList>
    </citation>
    <scope>NUCLEOTIDE SEQUENCE [LARGE SCALE GENOMIC DNA]</scope>
    <source>
        <strain evidence="1 3">MT-1</strain>
    </source>
</reference>
<evidence type="ECO:0000313" key="2">
    <source>
        <dbReference type="EMBL" id="SFT84084.1"/>
    </source>
</evidence>
<evidence type="ECO:0000313" key="1">
    <source>
        <dbReference type="EMBL" id="BAW29187.1"/>
    </source>
</evidence>
<dbReference type="Proteomes" id="UP000323733">
    <property type="component" value="Unassembled WGS sequence"/>
</dbReference>
<keyword evidence="1" id="KW-0347">Helicase</keyword>
<dbReference type="EMBL" id="AP017646">
    <property type="protein sequence ID" value="BAW29187.1"/>
    <property type="molecule type" value="Genomic_DNA"/>
</dbReference>
<dbReference type="EMBL" id="FPAO01000015">
    <property type="protein sequence ID" value="SFT84084.1"/>
    <property type="molecule type" value="Genomic_DNA"/>
</dbReference>